<dbReference type="Pfam" id="PF20624">
    <property type="entry name" value="DMRT5_DMB"/>
    <property type="match status" value="1"/>
</dbReference>
<dbReference type="Pfam" id="PF03474">
    <property type="entry name" value="DMA"/>
    <property type="match status" value="1"/>
</dbReference>
<evidence type="ECO:0000256" key="1">
    <source>
        <dbReference type="ARBA" id="ARBA00006834"/>
    </source>
</evidence>
<dbReference type="SUPFAM" id="SSF46934">
    <property type="entry name" value="UBA-like"/>
    <property type="match status" value="1"/>
</dbReference>
<feature type="DNA-binding region" description="DM" evidence="6">
    <location>
        <begin position="56"/>
        <end position="103"/>
    </location>
</feature>
<dbReference type="GO" id="GO:0000981">
    <property type="term" value="F:DNA-binding transcription factor activity, RNA polymerase II-specific"/>
    <property type="evidence" value="ECO:0007669"/>
    <property type="project" value="TreeGrafter"/>
</dbReference>
<comment type="similarity">
    <text evidence="1">Belongs to the DMRT family.</text>
</comment>
<evidence type="ECO:0000313" key="9">
    <source>
        <dbReference type="Ensembl" id="ENSECRP00000016909.1"/>
    </source>
</evidence>
<evidence type="ECO:0000256" key="7">
    <source>
        <dbReference type="SAM" id="MobiDB-lite"/>
    </source>
</evidence>
<evidence type="ECO:0000256" key="5">
    <source>
        <dbReference type="ARBA" id="ARBA00023242"/>
    </source>
</evidence>
<keyword evidence="4 6" id="KW-0238">DNA-binding</keyword>
<evidence type="ECO:0000256" key="3">
    <source>
        <dbReference type="ARBA" id="ARBA00022833"/>
    </source>
</evidence>
<dbReference type="GeneTree" id="ENSGT00940000160640"/>
<feature type="region of interest" description="Disordered" evidence="7">
    <location>
        <begin position="181"/>
        <end position="244"/>
    </location>
</feature>
<organism evidence="9 10">
    <name type="scientific">Erpetoichthys calabaricus</name>
    <name type="common">Rope fish</name>
    <name type="synonym">Calamoichthys calabaricus</name>
    <dbReference type="NCBI Taxonomy" id="27687"/>
    <lineage>
        <taxon>Eukaryota</taxon>
        <taxon>Metazoa</taxon>
        <taxon>Chordata</taxon>
        <taxon>Craniata</taxon>
        <taxon>Vertebrata</taxon>
        <taxon>Euteleostomi</taxon>
        <taxon>Actinopterygii</taxon>
        <taxon>Polypteriformes</taxon>
        <taxon>Polypteridae</taxon>
        <taxon>Erpetoichthys</taxon>
    </lineage>
</organism>
<dbReference type="InterPro" id="IPR046472">
    <property type="entry name" value="DMRT5_1_DMB_dom"/>
</dbReference>
<dbReference type="PROSITE" id="PS50809">
    <property type="entry name" value="DM_2"/>
    <property type="match status" value="1"/>
</dbReference>
<dbReference type="Gene3D" id="4.10.1040.10">
    <property type="entry name" value="DM DNA-binding domain"/>
    <property type="match status" value="1"/>
</dbReference>
<evidence type="ECO:0000259" key="8">
    <source>
        <dbReference type="PROSITE" id="PS50809"/>
    </source>
</evidence>
<dbReference type="InterPro" id="IPR005173">
    <property type="entry name" value="DMA"/>
</dbReference>
<dbReference type="Ensembl" id="ENSECRT00000017209.1">
    <property type="protein sequence ID" value="ENSECRP00000016909.1"/>
    <property type="gene ID" value="ENSECRG00000011218.1"/>
</dbReference>
<dbReference type="PANTHER" id="PTHR12322:SF71">
    <property type="entry name" value="DOUBLESEX- AND MAB-3-RELATED TRANSCRIPTION FACTOR A1"/>
    <property type="match status" value="1"/>
</dbReference>
<dbReference type="PANTHER" id="PTHR12322">
    <property type="entry name" value="DOUBLESEX AND MAB-3 RELATED TRANSCRIPTION FACTOR DMRT"/>
    <property type="match status" value="1"/>
</dbReference>
<feature type="compositionally biased region" description="Low complexity" evidence="7">
    <location>
        <begin position="233"/>
        <end position="242"/>
    </location>
</feature>
<dbReference type="GO" id="GO:0007548">
    <property type="term" value="P:sex differentiation"/>
    <property type="evidence" value="ECO:0007669"/>
    <property type="project" value="TreeGrafter"/>
</dbReference>
<dbReference type="GO" id="GO:0046872">
    <property type="term" value="F:metal ion binding"/>
    <property type="evidence" value="ECO:0007669"/>
    <property type="project" value="UniProtKB-KW"/>
</dbReference>
<keyword evidence="10" id="KW-1185">Reference proteome</keyword>
<dbReference type="GO" id="GO:0000978">
    <property type="term" value="F:RNA polymerase II cis-regulatory region sequence-specific DNA binding"/>
    <property type="evidence" value="ECO:0007669"/>
    <property type="project" value="TreeGrafter"/>
</dbReference>
<protein>
    <submittedName>
        <fullName evidence="9">DMRT like family A1</fullName>
    </submittedName>
</protein>
<reference evidence="9" key="3">
    <citation type="submission" date="2025-09" db="UniProtKB">
        <authorList>
            <consortium name="Ensembl"/>
        </authorList>
    </citation>
    <scope>IDENTIFICATION</scope>
</reference>
<feature type="domain" description="DM" evidence="8">
    <location>
        <begin position="56"/>
        <end position="103"/>
    </location>
</feature>
<reference evidence="9" key="1">
    <citation type="submission" date="2021-06" db="EMBL/GenBank/DDBJ databases">
        <authorList>
            <consortium name="Wellcome Sanger Institute Data Sharing"/>
        </authorList>
    </citation>
    <scope>NUCLEOTIDE SEQUENCE [LARGE SCALE GENOMIC DNA]</scope>
</reference>
<dbReference type="InterPro" id="IPR001275">
    <property type="entry name" value="DM_DNA-bd"/>
</dbReference>
<dbReference type="GO" id="GO:0005634">
    <property type="term" value="C:nucleus"/>
    <property type="evidence" value="ECO:0007669"/>
    <property type="project" value="UniProtKB-SubCell"/>
</dbReference>
<dbReference type="Pfam" id="PF00751">
    <property type="entry name" value="DM"/>
    <property type="match status" value="1"/>
</dbReference>
<dbReference type="AlphaFoldDB" id="A0A8C4SID5"/>
<keyword evidence="2 6" id="KW-0479">Metal-binding</keyword>
<sequence length="422" mass="46140">MDSSSRPLLTSHSTSALTASGLQMPTSLLRPPQLFLRAAATCSSSLERGYPRTPKCARCRNHGVVSALKGHKRFCRWRDCVCAKCTLIAERQRVMAAQVALRRQQAQEESEARDLQFMYTFICGLQLNFTRNKPTRGCDDGRGSKAQKYDFYNGLMGRPLLLQSSLQVPQTFDKNISSSALREMAPSLSEKTEEEPGIHSPSSDQLSERELSPRSVSFSDVESSSESERLKDSSSSISVESSQKQKDPTDVLLKIFPHQKPDFIHCVVQQCKGNIVQAIEQILNSKEHSGISPCTQSSASEADGLQKPSNFGLPTLGLGALCPRSAFSPLQTNANTTGSEVGIYGINPRLGISPLHLAYSAAGRGIPGFMSPYIAPGLMPALSFHPPMDYSLPGMIRDFTYIQNKDAGCNAGLYHKSSQENQ</sequence>
<dbReference type="PROSITE" id="PS40000">
    <property type="entry name" value="DM_1"/>
    <property type="match status" value="1"/>
</dbReference>
<dbReference type="InterPro" id="IPR036407">
    <property type="entry name" value="DM_DNA-bd_sf"/>
</dbReference>
<dbReference type="SMART" id="SM00301">
    <property type="entry name" value="DM"/>
    <property type="match status" value="1"/>
</dbReference>
<accession>A0A8C4SID5</accession>
<keyword evidence="5 6" id="KW-0539">Nucleus</keyword>
<dbReference type="InterPro" id="IPR026607">
    <property type="entry name" value="DMRT"/>
</dbReference>
<gene>
    <name evidence="9" type="primary">DMRTA1</name>
</gene>
<dbReference type="Proteomes" id="UP000694620">
    <property type="component" value="Chromosome 7"/>
</dbReference>
<feature type="compositionally biased region" description="Low complexity" evidence="7">
    <location>
        <begin position="215"/>
        <end position="224"/>
    </location>
</feature>
<evidence type="ECO:0000313" key="10">
    <source>
        <dbReference type="Proteomes" id="UP000694620"/>
    </source>
</evidence>
<dbReference type="FunFam" id="4.10.1040.10:FF:000001">
    <property type="entry name" value="doublesex- and mab-3-related transcription factor 1"/>
    <property type="match status" value="1"/>
</dbReference>
<comment type="subcellular location">
    <subcellularLocation>
        <location evidence="6">Nucleus</location>
    </subcellularLocation>
</comment>
<name>A0A8C4SID5_ERPCA</name>
<evidence type="ECO:0000256" key="2">
    <source>
        <dbReference type="ARBA" id="ARBA00022723"/>
    </source>
</evidence>
<evidence type="ECO:0000256" key="6">
    <source>
        <dbReference type="PROSITE-ProRule" id="PRU00070"/>
    </source>
</evidence>
<dbReference type="SUPFAM" id="SSF82927">
    <property type="entry name" value="Cysteine-rich DNA binding domain, (DM domain)"/>
    <property type="match status" value="1"/>
</dbReference>
<evidence type="ECO:0000256" key="4">
    <source>
        <dbReference type="ARBA" id="ARBA00023125"/>
    </source>
</evidence>
<reference evidence="9" key="2">
    <citation type="submission" date="2025-08" db="UniProtKB">
        <authorList>
            <consortium name="Ensembl"/>
        </authorList>
    </citation>
    <scope>IDENTIFICATION</scope>
</reference>
<proteinExistence type="inferred from homology"/>
<keyword evidence="3 6" id="KW-0862">Zinc</keyword>
<dbReference type="InterPro" id="IPR009060">
    <property type="entry name" value="UBA-like_sf"/>
</dbReference>